<feature type="region of interest" description="Disordered" evidence="6">
    <location>
        <begin position="207"/>
        <end position="266"/>
    </location>
</feature>
<dbReference type="GO" id="GO:1990269">
    <property type="term" value="F:RNA polymerase II C-terminal domain phosphoserine binding"/>
    <property type="evidence" value="ECO:0007669"/>
    <property type="project" value="TreeGrafter"/>
</dbReference>
<comment type="subcellular location">
    <subcellularLocation>
        <location evidence="1">Nucleus</location>
    </subcellularLocation>
</comment>
<dbReference type="GeneID" id="89979785"/>
<dbReference type="SMART" id="SM00719">
    <property type="entry name" value="Plus3"/>
    <property type="match status" value="1"/>
</dbReference>
<name>A0AAV9NKY8_9EURO</name>
<feature type="compositionally biased region" description="Polar residues" evidence="6">
    <location>
        <begin position="530"/>
        <end position="541"/>
    </location>
</feature>
<keyword evidence="2" id="KW-0805">Transcription regulation</keyword>
<dbReference type="GO" id="GO:0003677">
    <property type="term" value="F:DNA binding"/>
    <property type="evidence" value="ECO:0007669"/>
    <property type="project" value="InterPro"/>
</dbReference>
<dbReference type="Gene3D" id="3.90.70.200">
    <property type="entry name" value="Plus-3 domain"/>
    <property type="match status" value="1"/>
</dbReference>
<proteinExistence type="predicted"/>
<keyword evidence="5" id="KW-0175">Coiled coil</keyword>
<dbReference type="PANTHER" id="PTHR13115">
    <property type="entry name" value="RNA POLYMERASE-ASSOCIATED PROTEIN RTF1 HOMOLOG"/>
    <property type="match status" value="1"/>
</dbReference>
<evidence type="ECO:0000256" key="1">
    <source>
        <dbReference type="ARBA" id="ARBA00004123"/>
    </source>
</evidence>
<gene>
    <name evidence="8" type="ORF">LTR84_011635</name>
</gene>
<evidence type="ECO:0000313" key="9">
    <source>
        <dbReference type="Proteomes" id="UP001358417"/>
    </source>
</evidence>
<feature type="region of interest" description="Disordered" evidence="6">
    <location>
        <begin position="154"/>
        <end position="194"/>
    </location>
</feature>
<feature type="region of interest" description="Disordered" evidence="6">
    <location>
        <begin position="1"/>
        <end position="104"/>
    </location>
</feature>
<feature type="compositionally biased region" description="Polar residues" evidence="6">
    <location>
        <begin position="551"/>
        <end position="572"/>
    </location>
</feature>
<reference evidence="8 9" key="1">
    <citation type="submission" date="2023-08" db="EMBL/GenBank/DDBJ databases">
        <title>Black Yeasts Isolated from many extreme environments.</title>
        <authorList>
            <person name="Coleine C."/>
            <person name="Stajich J.E."/>
            <person name="Selbmann L."/>
        </authorList>
    </citation>
    <scope>NUCLEOTIDE SEQUENCE [LARGE SCALE GENOMIC DNA]</scope>
    <source>
        <strain evidence="8 9">CCFEE 5792</strain>
    </source>
</reference>
<evidence type="ECO:0000256" key="2">
    <source>
        <dbReference type="ARBA" id="ARBA00023015"/>
    </source>
</evidence>
<dbReference type="RefSeq" id="XP_064708752.1">
    <property type="nucleotide sequence ID" value="XM_064855163.1"/>
</dbReference>
<keyword evidence="9" id="KW-1185">Reference proteome</keyword>
<comment type="caution">
    <text evidence="8">The sequence shown here is derived from an EMBL/GenBank/DDBJ whole genome shotgun (WGS) entry which is preliminary data.</text>
</comment>
<dbReference type="AlphaFoldDB" id="A0AAV9NKY8"/>
<organism evidence="8 9">
    <name type="scientific">Exophiala bonariae</name>
    <dbReference type="NCBI Taxonomy" id="1690606"/>
    <lineage>
        <taxon>Eukaryota</taxon>
        <taxon>Fungi</taxon>
        <taxon>Dikarya</taxon>
        <taxon>Ascomycota</taxon>
        <taxon>Pezizomycotina</taxon>
        <taxon>Eurotiomycetes</taxon>
        <taxon>Chaetothyriomycetidae</taxon>
        <taxon>Chaetothyriales</taxon>
        <taxon>Herpotrichiellaceae</taxon>
        <taxon>Exophiala</taxon>
    </lineage>
</organism>
<sequence>MADLDAELLALAGGDSSGEESMPSSPKRKSPSPSHSKKPSRESPPPDMARKGVAKPTKRARRRKNYSDDEDDLSSLSQHSESASMSQSDSEADFSPGADKPIFPYEKLYYDSADKTKIDGLPEIEREEILAQRSEQVERHEQDLTLRRLVAARAKEEAKNAAKNKRKASAADLDDGQRKSTRQRTKVGGGRVGEASSAIEAYKLQRAEKNLRDEQRKKDGFSRRPASPRNDYSDADADAESDNDFEERKYRKRTPTPPKDDPTAELADIQRVRVGRDNFAQVCYTPGFEDAITDCYARVCLGPGRTPGVNEYRLCLIKGFTKGKPYAMTGSNGKPFPVEMYIRAGHGKAERPWSFLECSMSKFTDDEWRRYRSTMANDDLKMPTKGLINSKLDQIHRLLNHRYTDNEISEKFKKQNELLEKISRTQEKESLREKISQAAADGDDEAVADLEHQLENIVPIKLAFGTTLSRPENTYVNKEQERLAELNLRNQRLNAENVRKAQLAELKARKVKKRHLAPGIEELFEGGSDISRTGTPVNGSGTPKAAASISRAATPNPLATSNGAPRSSTPNPTLFKPVAEKKKTGLPTIRKAALDDEILASMDLGIDIDIDI</sequence>
<dbReference type="Proteomes" id="UP001358417">
    <property type="component" value="Unassembled WGS sequence"/>
</dbReference>
<evidence type="ECO:0000259" key="7">
    <source>
        <dbReference type="PROSITE" id="PS51360"/>
    </source>
</evidence>
<dbReference type="GO" id="GO:0016593">
    <property type="term" value="C:Cdc73/Paf1 complex"/>
    <property type="evidence" value="ECO:0007669"/>
    <property type="project" value="TreeGrafter"/>
</dbReference>
<feature type="compositionally biased region" description="Low complexity" evidence="6">
    <location>
        <begin position="74"/>
        <end position="89"/>
    </location>
</feature>
<feature type="coiled-coil region" evidence="5">
    <location>
        <begin position="476"/>
        <end position="503"/>
    </location>
</feature>
<dbReference type="PROSITE" id="PS51360">
    <property type="entry name" value="PLUS3"/>
    <property type="match status" value="1"/>
</dbReference>
<feature type="compositionally biased region" description="Basic residues" evidence="6">
    <location>
        <begin position="52"/>
        <end position="64"/>
    </location>
</feature>
<protein>
    <recommendedName>
        <fullName evidence="7">Plus3 domain-containing protein</fullName>
    </recommendedName>
</protein>
<feature type="region of interest" description="Disordered" evidence="6">
    <location>
        <begin position="526"/>
        <end position="576"/>
    </location>
</feature>
<feature type="domain" description="Plus3" evidence="7">
    <location>
        <begin position="263"/>
        <end position="400"/>
    </location>
</feature>
<dbReference type="InterPro" id="IPR004343">
    <property type="entry name" value="Plus-3_dom"/>
</dbReference>
<dbReference type="InterPro" id="IPR036128">
    <property type="entry name" value="Plus3-like_sf"/>
</dbReference>
<feature type="compositionally biased region" description="Basic residues" evidence="6">
    <location>
        <begin position="26"/>
        <end position="38"/>
    </location>
</feature>
<accession>A0AAV9NKY8</accession>
<feature type="compositionally biased region" description="Acidic residues" evidence="6">
    <location>
        <begin position="233"/>
        <end position="245"/>
    </location>
</feature>
<feature type="compositionally biased region" description="Basic and acidic residues" evidence="6">
    <location>
        <begin position="207"/>
        <end position="222"/>
    </location>
</feature>
<dbReference type="Pfam" id="PF03126">
    <property type="entry name" value="Plus-3"/>
    <property type="match status" value="1"/>
</dbReference>
<keyword evidence="4" id="KW-0539">Nucleus</keyword>
<dbReference type="PANTHER" id="PTHR13115:SF8">
    <property type="entry name" value="RNA POLYMERASE-ASSOCIATED PROTEIN RTF1 HOMOLOG"/>
    <property type="match status" value="1"/>
</dbReference>
<dbReference type="SUPFAM" id="SSF159042">
    <property type="entry name" value="Plus3-like"/>
    <property type="match status" value="1"/>
</dbReference>
<evidence type="ECO:0000256" key="5">
    <source>
        <dbReference type="SAM" id="Coils"/>
    </source>
</evidence>
<dbReference type="EMBL" id="JAVRRD010000006">
    <property type="protein sequence ID" value="KAK5057634.1"/>
    <property type="molecule type" value="Genomic_DNA"/>
</dbReference>
<dbReference type="FunFam" id="3.90.70.200:FF:000005">
    <property type="entry name" value="Related to Pol II transcription elongation factor"/>
    <property type="match status" value="1"/>
</dbReference>
<evidence type="ECO:0000256" key="6">
    <source>
        <dbReference type="SAM" id="MobiDB-lite"/>
    </source>
</evidence>
<evidence type="ECO:0000313" key="8">
    <source>
        <dbReference type="EMBL" id="KAK5057634.1"/>
    </source>
</evidence>
<keyword evidence="3" id="KW-0804">Transcription</keyword>
<evidence type="ECO:0000256" key="4">
    <source>
        <dbReference type="ARBA" id="ARBA00023242"/>
    </source>
</evidence>
<evidence type="ECO:0000256" key="3">
    <source>
        <dbReference type="ARBA" id="ARBA00023163"/>
    </source>
</evidence>